<keyword evidence="8" id="KW-1185">Reference proteome</keyword>
<dbReference type="GO" id="GO:0000978">
    <property type="term" value="F:RNA polymerase II cis-regulatory region sequence-specific DNA binding"/>
    <property type="evidence" value="ECO:0007669"/>
    <property type="project" value="TreeGrafter"/>
</dbReference>
<keyword evidence="2" id="KW-0238">DNA-binding</keyword>
<gene>
    <name evidence="7" type="ORF">PDIGIT_LOCUS7194</name>
</gene>
<dbReference type="Gene3D" id="4.10.240.10">
    <property type="entry name" value="Zn(2)-C6 fungal-type DNA-binding domain"/>
    <property type="match status" value="1"/>
</dbReference>
<name>A0A9W4UDY1_9PLEO</name>
<protein>
    <recommendedName>
        <fullName evidence="6">Zn(2)-C6 fungal-type domain-containing protein</fullName>
    </recommendedName>
</protein>
<dbReference type="GO" id="GO:0045944">
    <property type="term" value="P:positive regulation of transcription by RNA polymerase II"/>
    <property type="evidence" value="ECO:0007669"/>
    <property type="project" value="TreeGrafter"/>
</dbReference>
<feature type="compositionally biased region" description="Low complexity" evidence="5">
    <location>
        <begin position="328"/>
        <end position="338"/>
    </location>
</feature>
<dbReference type="GO" id="GO:0000981">
    <property type="term" value="F:DNA-binding transcription factor activity, RNA polymerase II-specific"/>
    <property type="evidence" value="ECO:0007669"/>
    <property type="project" value="InterPro"/>
</dbReference>
<proteinExistence type="predicted"/>
<evidence type="ECO:0000313" key="8">
    <source>
        <dbReference type="Proteomes" id="UP001152607"/>
    </source>
</evidence>
<evidence type="ECO:0000256" key="2">
    <source>
        <dbReference type="ARBA" id="ARBA00023125"/>
    </source>
</evidence>
<evidence type="ECO:0000256" key="3">
    <source>
        <dbReference type="ARBA" id="ARBA00023163"/>
    </source>
</evidence>
<feature type="region of interest" description="Disordered" evidence="5">
    <location>
        <begin position="291"/>
        <end position="338"/>
    </location>
</feature>
<keyword evidence="3" id="KW-0804">Transcription</keyword>
<evidence type="ECO:0000313" key="7">
    <source>
        <dbReference type="EMBL" id="CAI6334140.1"/>
    </source>
</evidence>
<evidence type="ECO:0000256" key="5">
    <source>
        <dbReference type="SAM" id="MobiDB-lite"/>
    </source>
</evidence>
<dbReference type="PROSITE" id="PS00463">
    <property type="entry name" value="ZN2_CY6_FUNGAL_1"/>
    <property type="match status" value="1"/>
</dbReference>
<dbReference type="Pfam" id="PF00172">
    <property type="entry name" value="Zn_clus"/>
    <property type="match status" value="1"/>
</dbReference>
<dbReference type="OrthoDB" id="40579at2759"/>
<dbReference type="AlphaFoldDB" id="A0A9W4UDY1"/>
<dbReference type="EMBL" id="CAOQHR010000004">
    <property type="protein sequence ID" value="CAI6334140.1"/>
    <property type="molecule type" value="Genomic_DNA"/>
</dbReference>
<evidence type="ECO:0000259" key="6">
    <source>
        <dbReference type="PROSITE" id="PS50048"/>
    </source>
</evidence>
<keyword evidence="4" id="KW-0539">Nucleus</keyword>
<dbReference type="PANTHER" id="PTHR31069:SF12">
    <property type="entry name" value="TRANSCRIPTION FACTOR DOMAIN-CONTAINING PROTEIN"/>
    <property type="match status" value="1"/>
</dbReference>
<reference evidence="7" key="1">
    <citation type="submission" date="2023-01" db="EMBL/GenBank/DDBJ databases">
        <authorList>
            <person name="Van Ghelder C."/>
            <person name="Rancurel C."/>
        </authorList>
    </citation>
    <scope>NUCLEOTIDE SEQUENCE</scope>
    <source>
        <strain evidence="7">CNCM I-4278</strain>
    </source>
</reference>
<organism evidence="7 8">
    <name type="scientific">Periconia digitata</name>
    <dbReference type="NCBI Taxonomy" id="1303443"/>
    <lineage>
        <taxon>Eukaryota</taxon>
        <taxon>Fungi</taxon>
        <taxon>Dikarya</taxon>
        <taxon>Ascomycota</taxon>
        <taxon>Pezizomycotina</taxon>
        <taxon>Dothideomycetes</taxon>
        <taxon>Pleosporomycetidae</taxon>
        <taxon>Pleosporales</taxon>
        <taxon>Massarineae</taxon>
        <taxon>Periconiaceae</taxon>
        <taxon>Periconia</taxon>
    </lineage>
</organism>
<sequence>MSASLKPQVSLAPDSQRHRAQIYTRCLAVSGCRDASCCLLPAETGKALLRLTRQFGPILARAFTLASQCTHYARDTHNPWGSTCPHSATILNPPWEGEKMLARAHPGYKLIGLGLDPTRILHRAAVEGGLPISARCMYNSEPAFFELRTLGGCYPTSVSSSWSSHRILRGELHLLPVFQPYIYPYSYLLFIPLHHHRLVLNSHLALLLLHTTTHSLPFTPTMNQPTQQEPTPTPSPNPTPQGSPYPKPHNPYARMSQRRAIACTICAKAKTKCDKAVPSCSRCTAKGLHCEPRSTRRTSDNSYRKPTKHLVSPKRYPTTNSIPALGTSPRSVPSSSRPGLVRALSQMDFHAAAKLGQQPGSFTNFNMLSPLPTSYSSHVVDDCYSYSSSPEQQMAAFPMSMEKNYAAPRCETPGTPDSFASYEALPMGDPFDPYMNNTAWSDDGSIPIGLGFENDIPGMLPGEMWGTPEPEMAPSNICDSPASMHGWSNHPLSVSPPQMPMSMPPHTKSVPSLSISECSAEDFASPQPVQEEWTGFQANGAQMMAKPMVTRPFMGENVKAYPTAPQPVWEDVIMPRSQGY</sequence>
<evidence type="ECO:0000256" key="4">
    <source>
        <dbReference type="ARBA" id="ARBA00023242"/>
    </source>
</evidence>
<feature type="region of interest" description="Disordered" evidence="5">
    <location>
        <begin position="218"/>
        <end position="252"/>
    </location>
</feature>
<comment type="caution">
    <text evidence="7">The sequence shown here is derived from an EMBL/GenBank/DDBJ whole genome shotgun (WGS) entry which is preliminary data.</text>
</comment>
<keyword evidence="1" id="KW-0805">Transcription regulation</keyword>
<dbReference type="Proteomes" id="UP001152607">
    <property type="component" value="Unassembled WGS sequence"/>
</dbReference>
<dbReference type="InterPro" id="IPR036864">
    <property type="entry name" value="Zn2-C6_fun-type_DNA-bd_sf"/>
</dbReference>
<dbReference type="PRINTS" id="PR00755">
    <property type="entry name" value="AFLATOXINBRP"/>
</dbReference>
<dbReference type="CDD" id="cd00067">
    <property type="entry name" value="GAL4"/>
    <property type="match status" value="1"/>
</dbReference>
<dbReference type="GO" id="GO:0008270">
    <property type="term" value="F:zinc ion binding"/>
    <property type="evidence" value="ECO:0007669"/>
    <property type="project" value="InterPro"/>
</dbReference>
<dbReference type="PANTHER" id="PTHR31069">
    <property type="entry name" value="OLEATE-ACTIVATED TRANSCRIPTION FACTOR 1-RELATED"/>
    <property type="match status" value="1"/>
</dbReference>
<feature type="compositionally biased region" description="Low complexity" evidence="5">
    <location>
        <begin position="218"/>
        <end position="230"/>
    </location>
</feature>
<dbReference type="PROSITE" id="PS50048">
    <property type="entry name" value="ZN2_CY6_FUNGAL_2"/>
    <property type="match status" value="1"/>
</dbReference>
<dbReference type="SMART" id="SM00066">
    <property type="entry name" value="GAL4"/>
    <property type="match status" value="1"/>
</dbReference>
<feature type="domain" description="Zn(2)-C6 fungal-type" evidence="6">
    <location>
        <begin position="262"/>
        <end position="290"/>
    </location>
</feature>
<feature type="compositionally biased region" description="Basic and acidic residues" evidence="5">
    <location>
        <begin position="291"/>
        <end position="303"/>
    </location>
</feature>
<dbReference type="InterPro" id="IPR050675">
    <property type="entry name" value="OAF3"/>
</dbReference>
<accession>A0A9W4UDY1</accession>
<dbReference type="SUPFAM" id="SSF57701">
    <property type="entry name" value="Zn2/Cys6 DNA-binding domain"/>
    <property type="match status" value="1"/>
</dbReference>
<evidence type="ECO:0000256" key="1">
    <source>
        <dbReference type="ARBA" id="ARBA00023015"/>
    </source>
</evidence>
<dbReference type="InterPro" id="IPR001138">
    <property type="entry name" value="Zn2Cys6_DnaBD"/>
</dbReference>
<dbReference type="GO" id="GO:0005634">
    <property type="term" value="C:nucleus"/>
    <property type="evidence" value="ECO:0007669"/>
    <property type="project" value="TreeGrafter"/>
</dbReference>
<feature type="compositionally biased region" description="Pro residues" evidence="5">
    <location>
        <begin position="231"/>
        <end position="249"/>
    </location>
</feature>